<dbReference type="Proteomes" id="UP000190831">
    <property type="component" value="Chromosome C"/>
</dbReference>
<evidence type="ECO:0000256" key="1">
    <source>
        <dbReference type="ARBA" id="ARBA00002069"/>
    </source>
</evidence>
<comment type="similarity">
    <text evidence="3">Belongs to the KXD1 family.</text>
</comment>
<comment type="function">
    <text evidence="1">Component of the biogenesis of lysosome-related organelles complex-1 (BLOC-1) involved in endosomal cargo sorting.</text>
</comment>
<dbReference type="GO" id="GO:0005768">
    <property type="term" value="C:endosome"/>
    <property type="evidence" value="ECO:0007669"/>
    <property type="project" value="UniProtKB-SubCell"/>
</dbReference>
<evidence type="ECO:0000259" key="9">
    <source>
        <dbReference type="Pfam" id="PF10241"/>
    </source>
</evidence>
<gene>
    <name evidence="10" type="ORF">LAFE_0C04962G</name>
</gene>
<dbReference type="AlphaFoldDB" id="A0A1G4M9C8"/>
<evidence type="ECO:0000313" key="11">
    <source>
        <dbReference type="Proteomes" id="UP000190831"/>
    </source>
</evidence>
<dbReference type="GO" id="GO:0032880">
    <property type="term" value="P:regulation of protein localization"/>
    <property type="evidence" value="ECO:0007669"/>
    <property type="project" value="TreeGrafter"/>
</dbReference>
<comment type="subcellular location">
    <subcellularLocation>
        <location evidence="2">Endosome</location>
    </subcellularLocation>
</comment>
<dbReference type="EMBL" id="LT598485">
    <property type="protein sequence ID" value="SCW00473.1"/>
    <property type="molecule type" value="Genomic_DNA"/>
</dbReference>
<proteinExistence type="inferred from homology"/>
<evidence type="ECO:0000256" key="3">
    <source>
        <dbReference type="ARBA" id="ARBA00005913"/>
    </source>
</evidence>
<dbReference type="PANTHER" id="PTHR37787">
    <property type="entry name" value="BIOGENESIS OF LYSOSOME-RELATED ORGANELLES COMPLEX 1 SUBUNIT KXD1"/>
    <property type="match status" value="1"/>
</dbReference>
<dbReference type="OMA" id="TPMFDTS"/>
<evidence type="ECO:0000256" key="8">
    <source>
        <dbReference type="SAM" id="MobiDB-lite"/>
    </source>
</evidence>
<feature type="compositionally biased region" description="Acidic residues" evidence="8">
    <location>
        <begin position="40"/>
        <end position="52"/>
    </location>
</feature>
<dbReference type="GO" id="GO:0031083">
    <property type="term" value="C:BLOC-1 complex"/>
    <property type="evidence" value="ECO:0007669"/>
    <property type="project" value="TreeGrafter"/>
</dbReference>
<evidence type="ECO:0000256" key="7">
    <source>
        <dbReference type="ARBA" id="ARBA00029808"/>
    </source>
</evidence>
<dbReference type="STRING" id="4955.A0A1G4M9C8"/>
<evidence type="ECO:0000313" key="10">
    <source>
        <dbReference type="EMBL" id="SCW00473.1"/>
    </source>
</evidence>
<feature type="domain" description="KxDL" evidence="9">
    <location>
        <begin position="87"/>
        <end position="171"/>
    </location>
</feature>
<keyword evidence="5" id="KW-0813">Transport</keyword>
<dbReference type="OrthoDB" id="4089816at2759"/>
<dbReference type="GO" id="GO:0007032">
    <property type="term" value="P:endosome organization"/>
    <property type="evidence" value="ECO:0007669"/>
    <property type="project" value="TreeGrafter"/>
</dbReference>
<dbReference type="InterPro" id="IPR051390">
    <property type="entry name" value="BLOC-1_subunit_KXD1"/>
</dbReference>
<accession>A0A1G4M9C8</accession>
<sequence length="185" mass="20863">MESGTEDSCSISVRSRTASINSQAYAIPETNVDASHLDDSSSEDPEDDGTSEDAFLDQLVPETSNAFLIGQPDTPMFDSSKYIFQSLVQSLNSVDFSEAIALQTRTSGLINSKSREIKKLVTDVQERLKYLETRFERGAKTSSRIKHNLKQFTHQVEQINAAFETDYPIEFNQAKEKVYERNFDD</sequence>
<evidence type="ECO:0000256" key="5">
    <source>
        <dbReference type="ARBA" id="ARBA00022448"/>
    </source>
</evidence>
<name>A0A1G4M9C8_LACFM</name>
<dbReference type="Pfam" id="PF10241">
    <property type="entry name" value="KxDL"/>
    <property type="match status" value="1"/>
</dbReference>
<protein>
    <recommendedName>
        <fullName evidence="4">Biogenesis of lysosome-related organelles complex 1 subunit KXD1</fullName>
    </recommendedName>
    <alternativeName>
        <fullName evidence="7">KxDL homolog</fullName>
    </alternativeName>
</protein>
<dbReference type="InterPro" id="IPR019371">
    <property type="entry name" value="KxDL_dom"/>
</dbReference>
<dbReference type="PANTHER" id="PTHR37787:SF1">
    <property type="entry name" value="BIOGENESIS OF LYSOSOME-RELATED ORGANELLES COMPLEX 1 SUBUNIT KXD1"/>
    <property type="match status" value="1"/>
</dbReference>
<evidence type="ECO:0000256" key="2">
    <source>
        <dbReference type="ARBA" id="ARBA00004177"/>
    </source>
</evidence>
<organism evidence="10 11">
    <name type="scientific">Lachancea fermentati</name>
    <name type="common">Zygosaccharomyces fermentati</name>
    <dbReference type="NCBI Taxonomy" id="4955"/>
    <lineage>
        <taxon>Eukaryota</taxon>
        <taxon>Fungi</taxon>
        <taxon>Dikarya</taxon>
        <taxon>Ascomycota</taxon>
        <taxon>Saccharomycotina</taxon>
        <taxon>Saccharomycetes</taxon>
        <taxon>Saccharomycetales</taxon>
        <taxon>Saccharomycetaceae</taxon>
        <taxon>Lachancea</taxon>
    </lineage>
</organism>
<reference evidence="10 11" key="1">
    <citation type="submission" date="2016-03" db="EMBL/GenBank/DDBJ databases">
        <authorList>
            <person name="Devillers H."/>
        </authorList>
    </citation>
    <scope>NUCLEOTIDE SEQUENCE [LARGE SCALE GENOMIC DNA]</scope>
    <source>
        <strain evidence="10">CBS 6772</strain>
    </source>
</reference>
<feature type="region of interest" description="Disordered" evidence="8">
    <location>
        <begin position="22"/>
        <end position="52"/>
    </location>
</feature>
<keyword evidence="11" id="KW-1185">Reference proteome</keyword>
<keyword evidence="6" id="KW-0967">Endosome</keyword>
<evidence type="ECO:0000256" key="4">
    <source>
        <dbReference type="ARBA" id="ARBA00016207"/>
    </source>
</evidence>
<evidence type="ECO:0000256" key="6">
    <source>
        <dbReference type="ARBA" id="ARBA00022753"/>
    </source>
</evidence>